<feature type="domain" description="EGF-like" evidence="14">
    <location>
        <begin position="467"/>
        <end position="504"/>
    </location>
</feature>
<feature type="compositionally biased region" description="Pro residues" evidence="13">
    <location>
        <begin position="1220"/>
        <end position="1229"/>
    </location>
</feature>
<dbReference type="PROSITE" id="PS01186">
    <property type="entry name" value="EGF_2"/>
    <property type="match status" value="9"/>
</dbReference>
<keyword evidence="17" id="KW-1185">Reference proteome</keyword>
<comment type="subunit">
    <text evidence="9">Forms part of the large latent transforming growth factor beta precursor complex; removal is essential for activation of complex. Interacts with LTBP1 and TGFB1. Interacts with EFEMP2; this interaction promotes fibrillar deposition of EFEMP2.</text>
</comment>
<dbReference type="FunFam" id="2.10.25.10:FF:000056">
    <property type="entry name" value="Latent-transforming growth factor beta-binding protein 3 isoform 2"/>
    <property type="match status" value="1"/>
</dbReference>
<feature type="domain" description="EGF-like" evidence="14">
    <location>
        <begin position="551"/>
        <end position="592"/>
    </location>
</feature>
<sequence>MTTLYSTENGHSSPGAGFRVFLCRLLCQNGGICIQQDRCLCPPTFTGRYCQIPTTASPSSNNEIEAVSQNDMAVISNGRLVHSVHTLPLQSHQQEQNGNASMVNVHVKHPPEANVKIHQVLRVHGRQALPSLEQSDSSFPRVSEDNRNALTARERNSVLASRTQERLIINGGGSETVGHCFTEVRSGQGYGSCGNQQLPGTIMDADGFSTLPLGEKRPHHKFRKNRFGRTPPHPSLSSRILFRLISIYCFTEAFKEICPAGPGYHYSVSNIKVNLGTVEHGAGASAHGQGHGQQTTTITQASVTSPIDSHRTRLKEEEEHTFVQASPFPLDIRDVPYTPETSVCDSRPHICGSGTCVPLQGSRYLCECHPGYQQVNQQAPCVDVDECRETPNPCTNSHCENTAGSYRCVCSTGFRMNPQRTKCIDIDECRLTPSLCSNGRCENSAGSYKCLCLPGFRADAQGTRCTDIDECRQAPSICSNGRCENTVGSYRCVCPTGFRLDRVGNKCTDVDECQQTPSICSNGRCENLVGSYRCTCNAGFKPSLQGAKCADVDECQLNPSICANGRCENTVGSYRCVCATGFKAEPQDARCIDINECQQTPGICVNGHCENTLGSYRCACRSGFRLEPDGTKCVDINECFEGDFCFPNGECLNMEGSYSCLCSPGYKLSPNGSLCVDIDECARSDLCQDGRCINTEGSFECSCKTGFAANPERNTCLDLDECAESRGAVCASQRCENTIGSYHCIASCEPGHRLTASGACIDINECANATICGDHAFCRNVIGTYQCLCDQGYESAPDGKSCTDINECQSMQGVCGTALCENMEGSFLCICAKREEEFDPHIQRCVSRELPAVPDLGLSSPSVINWEDPSTPRRANVTDCYYNINDPMVCSNVLAQNITKQECCCTIEVGWGTNCQISPCPTSGTDVNECALFGSRVCKNGLCINNEPGYSCYCNSGYYYDATVLECVDNNECLEEGACLGSHCVNTVGSYYCTCQPPQIFDPIRRVCVSNTSQSVGQDENLSICWVELGENLECRRILMERQTTFTECCCLYGEAWSLECALCPDRNSVDYELMCNMPRPPGFDGPFTVEDPNPYSEAYIRQFERSYPGPYGPGPYDDPSSRGGIPEYVRPGYGDYSSLRGRVEGYRGAAEQYTPAERPYERRGSSRRFGTEGYEEDPSYESLTPETGPVLVDPVYEPGGRQSTRTGFSSRSSQSAGPPVVPIEPQPGEPWLQYRPRERAPYQEYPGQPLRRTRTESFERRYEGYEGLSAEECGILHGCENGRCIRVPEGYTCDCYDGYQLEMTTMACIDINECDEADDPATLCMNGQCVNTDGSYQCVCLRGFIMSLQPNYCIPALPQE</sequence>
<comment type="caution">
    <text evidence="12">Lacks conserved residue(s) required for the propagation of feature annotation.</text>
</comment>
<dbReference type="InterPro" id="IPR049883">
    <property type="entry name" value="NOTCH1_EGF-like"/>
</dbReference>
<comment type="caution">
    <text evidence="16">The sequence shown here is derived from an EMBL/GenBank/DDBJ whole genome shotgun (WGS) entry which is preliminary data.</text>
</comment>
<dbReference type="InterPro" id="IPR017878">
    <property type="entry name" value="TB_dom"/>
</dbReference>
<keyword evidence="6" id="KW-0677">Repeat</keyword>
<dbReference type="Proteomes" id="UP000886611">
    <property type="component" value="Unassembled WGS sequence"/>
</dbReference>
<gene>
    <name evidence="16" type="primary">Ltbp4</name>
    <name evidence="16" type="ORF">GTO96_0004033</name>
</gene>
<dbReference type="EMBL" id="JAATIS010000220">
    <property type="protein sequence ID" value="KAG2469293.1"/>
    <property type="molecule type" value="Genomic_DNA"/>
</dbReference>
<dbReference type="InterPro" id="IPR000152">
    <property type="entry name" value="EGF-type_Asp/Asn_hydroxyl_site"/>
</dbReference>
<dbReference type="GO" id="GO:0048731">
    <property type="term" value="P:system development"/>
    <property type="evidence" value="ECO:0007669"/>
    <property type="project" value="UniProtKB-ARBA"/>
</dbReference>
<keyword evidence="3" id="KW-0272">Extracellular matrix</keyword>
<feature type="domain" description="EGF-like" evidence="14">
    <location>
        <begin position="593"/>
        <end position="634"/>
    </location>
</feature>
<dbReference type="SMART" id="SM00179">
    <property type="entry name" value="EGF_CA"/>
    <property type="match status" value="17"/>
</dbReference>
<dbReference type="FunFam" id="2.10.25.10:FF:000194">
    <property type="entry name" value="Latent transforming growth factor beta binding protein 2"/>
    <property type="match status" value="1"/>
</dbReference>
<evidence type="ECO:0000256" key="7">
    <source>
        <dbReference type="ARBA" id="ARBA00023157"/>
    </source>
</evidence>
<feature type="non-terminal residue" evidence="16">
    <location>
        <position position="1"/>
    </location>
</feature>
<comment type="subcellular location">
    <subcellularLocation>
        <location evidence="1">Secreted</location>
        <location evidence="1">Extracellular space</location>
        <location evidence="1">Extracellular matrix</location>
    </subcellularLocation>
</comment>
<feature type="domain" description="EGF-like" evidence="14">
    <location>
        <begin position="509"/>
        <end position="550"/>
    </location>
</feature>
<dbReference type="SUPFAM" id="SSF57581">
    <property type="entry name" value="TB module/8-cys domain"/>
    <property type="match status" value="2"/>
</dbReference>
<dbReference type="FunFam" id="2.10.25.10:FF:000003">
    <property type="entry name" value="fibrillin-1 isoform X1"/>
    <property type="match status" value="2"/>
</dbReference>
<keyword evidence="7 12" id="KW-1015">Disulfide bond</keyword>
<dbReference type="Pfam" id="PF07645">
    <property type="entry name" value="EGF_CA"/>
    <property type="match status" value="11"/>
</dbReference>
<dbReference type="GO" id="GO:0007179">
    <property type="term" value="P:transforming growth factor beta receptor signaling pathway"/>
    <property type="evidence" value="ECO:0007669"/>
    <property type="project" value="UniProtKB-ARBA"/>
</dbReference>
<dbReference type="Pfam" id="PF00683">
    <property type="entry name" value="TB"/>
    <property type="match status" value="2"/>
</dbReference>
<evidence type="ECO:0000256" key="12">
    <source>
        <dbReference type="PROSITE-ProRule" id="PRU00076"/>
    </source>
</evidence>
<evidence type="ECO:0000256" key="10">
    <source>
        <dbReference type="ARBA" id="ARBA00072995"/>
    </source>
</evidence>
<evidence type="ECO:0000256" key="1">
    <source>
        <dbReference type="ARBA" id="ARBA00004498"/>
    </source>
</evidence>
<evidence type="ECO:0000256" key="9">
    <source>
        <dbReference type="ARBA" id="ARBA00064273"/>
    </source>
</evidence>
<dbReference type="InterPro" id="IPR001881">
    <property type="entry name" value="EGF-like_Ca-bd_dom"/>
</dbReference>
<feature type="domain" description="EGF-like" evidence="14">
    <location>
        <begin position="677"/>
        <end position="717"/>
    </location>
</feature>
<dbReference type="Pfam" id="PF12662">
    <property type="entry name" value="cEGF"/>
    <property type="match status" value="1"/>
</dbReference>
<dbReference type="InterPro" id="IPR052080">
    <property type="entry name" value="vWF_C/EGF_Fibrillin"/>
</dbReference>
<feature type="domain" description="TB" evidence="15">
    <location>
        <begin position="878"/>
        <end position="926"/>
    </location>
</feature>
<dbReference type="Gene3D" id="2.10.25.10">
    <property type="entry name" value="Laminin"/>
    <property type="match status" value="16"/>
</dbReference>
<dbReference type="PROSITE" id="PS50026">
    <property type="entry name" value="EGF_3"/>
    <property type="match status" value="12"/>
</dbReference>
<dbReference type="InterPro" id="IPR026823">
    <property type="entry name" value="cEGF"/>
</dbReference>
<dbReference type="GO" id="GO:0005509">
    <property type="term" value="F:calcium ion binding"/>
    <property type="evidence" value="ECO:0007669"/>
    <property type="project" value="InterPro"/>
</dbReference>
<evidence type="ECO:0000259" key="15">
    <source>
        <dbReference type="PROSITE" id="PS51364"/>
    </source>
</evidence>
<dbReference type="FunFam" id="2.10.25.10:FF:000046">
    <property type="entry name" value="Latent-transforming growth factor beta-binding protein 1 isoform x2"/>
    <property type="match status" value="1"/>
</dbReference>
<evidence type="ECO:0000256" key="2">
    <source>
        <dbReference type="ARBA" id="ARBA00022525"/>
    </source>
</evidence>
<reference evidence="16 17" key="1">
    <citation type="journal article" date="2021" name="Cell">
        <title>Tracing the genetic footprints of vertebrate landing in non-teleost ray-finned fishes.</title>
        <authorList>
            <person name="Bi X."/>
            <person name="Wang K."/>
            <person name="Yang L."/>
            <person name="Pan H."/>
            <person name="Jiang H."/>
            <person name="Wei Q."/>
            <person name="Fang M."/>
            <person name="Yu H."/>
            <person name="Zhu C."/>
            <person name="Cai Y."/>
            <person name="He Y."/>
            <person name="Gan X."/>
            <person name="Zeng H."/>
            <person name="Yu D."/>
            <person name="Zhu Y."/>
            <person name="Jiang H."/>
            <person name="Qiu Q."/>
            <person name="Yang H."/>
            <person name="Zhang Y.E."/>
            <person name="Wang W."/>
            <person name="Zhu M."/>
            <person name="He S."/>
            <person name="Zhang G."/>
        </authorList>
    </citation>
    <scope>NUCLEOTIDE SEQUENCE [LARGE SCALE GENOMIC DNA]</scope>
    <source>
        <strain evidence="16">Bchr_013</strain>
    </source>
</reference>
<feature type="domain" description="EGF-like" evidence="14">
    <location>
        <begin position="1311"/>
        <end position="1355"/>
    </location>
</feature>
<evidence type="ECO:0000313" key="16">
    <source>
        <dbReference type="EMBL" id="KAG2469293.1"/>
    </source>
</evidence>
<dbReference type="SUPFAM" id="SSF57196">
    <property type="entry name" value="EGF/Laminin"/>
    <property type="match status" value="7"/>
</dbReference>
<evidence type="ECO:0000256" key="3">
    <source>
        <dbReference type="ARBA" id="ARBA00022530"/>
    </source>
</evidence>
<feature type="domain" description="EGF-like" evidence="14">
    <location>
        <begin position="635"/>
        <end position="676"/>
    </location>
</feature>
<name>A0A8X7XIA2_POLSE</name>
<feature type="domain" description="TB" evidence="15">
    <location>
        <begin position="1023"/>
        <end position="1076"/>
    </location>
</feature>
<feature type="region of interest" description="Disordered" evidence="13">
    <location>
        <begin position="1149"/>
        <end position="1232"/>
    </location>
</feature>
<dbReference type="GO" id="GO:0045595">
    <property type="term" value="P:regulation of cell differentiation"/>
    <property type="evidence" value="ECO:0007669"/>
    <property type="project" value="UniProtKB-ARBA"/>
</dbReference>
<keyword evidence="5" id="KW-0732">Signal</keyword>
<feature type="disulfide bond" evidence="12">
    <location>
        <begin position="41"/>
        <end position="50"/>
    </location>
</feature>
<dbReference type="InterPro" id="IPR009030">
    <property type="entry name" value="Growth_fac_rcpt_cys_sf"/>
</dbReference>
<evidence type="ECO:0000259" key="14">
    <source>
        <dbReference type="PROSITE" id="PS50026"/>
    </source>
</evidence>
<feature type="compositionally biased region" description="Polar residues" evidence="13">
    <location>
        <begin position="1202"/>
        <end position="1217"/>
    </location>
</feature>
<evidence type="ECO:0000256" key="13">
    <source>
        <dbReference type="SAM" id="MobiDB-lite"/>
    </source>
</evidence>
<keyword evidence="4 12" id="KW-0245">EGF-like domain</keyword>
<organism evidence="16 17">
    <name type="scientific">Polypterus senegalus</name>
    <name type="common">Senegal bichir</name>
    <dbReference type="NCBI Taxonomy" id="55291"/>
    <lineage>
        <taxon>Eukaryota</taxon>
        <taxon>Metazoa</taxon>
        <taxon>Chordata</taxon>
        <taxon>Craniata</taxon>
        <taxon>Vertebrata</taxon>
        <taxon>Euteleostomi</taxon>
        <taxon>Actinopterygii</taxon>
        <taxon>Polypteriformes</taxon>
        <taxon>Polypteridae</taxon>
        <taxon>Polypterus</taxon>
    </lineage>
</organism>
<feature type="domain" description="EGF-like" evidence="14">
    <location>
        <begin position="926"/>
        <end position="968"/>
    </location>
</feature>
<feature type="disulfide bond" evidence="12">
    <location>
        <begin position="23"/>
        <end position="33"/>
    </location>
</feature>
<feature type="non-terminal residue" evidence="16">
    <location>
        <position position="1361"/>
    </location>
</feature>
<feature type="domain" description="EGF-like" evidence="14">
    <location>
        <begin position="19"/>
        <end position="51"/>
    </location>
</feature>
<keyword evidence="8" id="KW-0325">Glycoprotein</keyword>
<evidence type="ECO:0000256" key="4">
    <source>
        <dbReference type="ARBA" id="ARBA00022536"/>
    </source>
</evidence>
<dbReference type="FunFam" id="2.10.25.10:FF:000019">
    <property type="entry name" value="latent-transforming growth factor beta-binding protein 1 isoform X2"/>
    <property type="match status" value="2"/>
</dbReference>
<dbReference type="PROSITE" id="PS01187">
    <property type="entry name" value="EGF_CA"/>
    <property type="match status" value="8"/>
</dbReference>
<dbReference type="PANTHER" id="PTHR47333:SF4">
    <property type="entry name" value="EGF-LIKE DOMAIN-CONTAINING PROTEIN"/>
    <property type="match status" value="1"/>
</dbReference>
<evidence type="ECO:0000256" key="6">
    <source>
        <dbReference type="ARBA" id="ARBA00022737"/>
    </source>
</evidence>
<dbReference type="FunFam" id="2.10.25.10:FF:000115">
    <property type="entry name" value="latent-transforming growth factor beta-binding protein 4 isoform X2"/>
    <property type="match status" value="1"/>
</dbReference>
<evidence type="ECO:0000313" key="17">
    <source>
        <dbReference type="Proteomes" id="UP000886611"/>
    </source>
</evidence>
<proteinExistence type="predicted"/>
<accession>A0A8X7XIA2</accession>
<protein>
    <recommendedName>
        <fullName evidence="11">Latent-transforming growth factor beta-binding protein 3</fullName>
    </recommendedName>
    <alternativeName>
        <fullName evidence="10">Latent-transforming growth factor beta-binding protein 4</fullName>
    </alternativeName>
</protein>
<dbReference type="GO" id="GO:0071944">
    <property type="term" value="C:cell periphery"/>
    <property type="evidence" value="ECO:0007669"/>
    <property type="project" value="UniProtKB-ARBA"/>
</dbReference>
<evidence type="ECO:0000256" key="5">
    <source>
        <dbReference type="ARBA" id="ARBA00022729"/>
    </source>
</evidence>
<dbReference type="InterPro" id="IPR000742">
    <property type="entry name" value="EGF"/>
</dbReference>
<evidence type="ECO:0000256" key="11">
    <source>
        <dbReference type="ARBA" id="ARBA00072996"/>
    </source>
</evidence>
<dbReference type="FunFam" id="2.10.25.10:FF:000017">
    <property type="entry name" value="latent-transforming growth factor beta-binding protein 4 isoform X1"/>
    <property type="match status" value="3"/>
</dbReference>
<dbReference type="PROSITE" id="PS00022">
    <property type="entry name" value="EGF_1"/>
    <property type="match status" value="1"/>
</dbReference>
<evidence type="ECO:0000256" key="8">
    <source>
        <dbReference type="ARBA" id="ARBA00023180"/>
    </source>
</evidence>
<dbReference type="PROSITE" id="PS51364">
    <property type="entry name" value="TB"/>
    <property type="match status" value="2"/>
</dbReference>
<dbReference type="Pfam" id="PF12661">
    <property type="entry name" value="hEGF"/>
    <property type="match status" value="2"/>
</dbReference>
<dbReference type="PROSITE" id="PS00010">
    <property type="entry name" value="ASX_HYDROXYL"/>
    <property type="match status" value="11"/>
</dbReference>
<dbReference type="InterPro" id="IPR036773">
    <property type="entry name" value="TB_dom_sf"/>
</dbReference>
<dbReference type="PANTHER" id="PTHR47333">
    <property type="entry name" value="VON WILLEBRAND FACTOR C AND EGF DOMAIN-CONTAINING PROTEIN"/>
    <property type="match status" value="1"/>
</dbReference>
<dbReference type="SUPFAM" id="SSF57184">
    <property type="entry name" value="Growth factor receptor domain"/>
    <property type="match status" value="4"/>
</dbReference>
<feature type="domain" description="EGF-like" evidence="14">
    <location>
        <begin position="425"/>
        <end position="466"/>
    </location>
</feature>
<dbReference type="CDD" id="cd00054">
    <property type="entry name" value="EGF_CA"/>
    <property type="match status" value="11"/>
</dbReference>
<dbReference type="InterPro" id="IPR018097">
    <property type="entry name" value="EGF_Ca-bd_CS"/>
</dbReference>
<dbReference type="Gene3D" id="3.90.290.10">
    <property type="entry name" value="TGF-beta binding (TB) domain"/>
    <property type="match status" value="2"/>
</dbReference>
<dbReference type="InterPro" id="IPR013032">
    <property type="entry name" value="EGF-like_CS"/>
</dbReference>
<feature type="domain" description="EGF-like" evidence="14">
    <location>
        <begin position="762"/>
        <end position="803"/>
    </location>
</feature>
<dbReference type="SMART" id="SM00181">
    <property type="entry name" value="EGF"/>
    <property type="match status" value="17"/>
</dbReference>
<feature type="domain" description="EGF-like" evidence="14">
    <location>
        <begin position="383"/>
        <end position="419"/>
    </location>
</feature>
<keyword evidence="2" id="KW-0964">Secreted</keyword>
<dbReference type="FunFam" id="2.10.25.10:FF:000005">
    <property type="entry name" value="Fibrillin 2"/>
    <property type="match status" value="2"/>
</dbReference>